<sequence>MPDFTPNYNLKKPLGNENYNVADQNANMDAIDTALTPTADPALTPTGNGPGKLVQWVGWLANRIKAITGKANWYDTPDITLANLAVHKSRHATGGTDALTPADIGAASASDLTAHLADNMPHRAPDPSTGKVYRWGLAIQNGEWGIIYEEVV</sequence>
<dbReference type="EMBL" id="CP045798">
    <property type="protein sequence ID" value="QNB48218.1"/>
    <property type="molecule type" value="Genomic_DNA"/>
</dbReference>
<dbReference type="AlphaFoldDB" id="A0A7G6E814"/>
<name>A0A7G6E814_THEFR</name>
<dbReference type="RefSeq" id="WP_034424969.1">
    <property type="nucleotide sequence ID" value="NZ_CP045798.1"/>
</dbReference>
<proteinExistence type="predicted"/>
<evidence type="ECO:0000313" key="2">
    <source>
        <dbReference type="Proteomes" id="UP000515847"/>
    </source>
</evidence>
<organism evidence="1 2">
    <name type="scientific">Thermanaerosceptrum fracticalcis</name>
    <dbReference type="NCBI Taxonomy" id="1712410"/>
    <lineage>
        <taxon>Bacteria</taxon>
        <taxon>Bacillati</taxon>
        <taxon>Bacillota</taxon>
        <taxon>Clostridia</taxon>
        <taxon>Eubacteriales</taxon>
        <taxon>Peptococcaceae</taxon>
        <taxon>Thermanaerosceptrum</taxon>
    </lineage>
</organism>
<keyword evidence="2" id="KW-1185">Reference proteome</keyword>
<accession>A0A7G6E814</accession>
<protein>
    <submittedName>
        <fullName evidence="1">Uncharacterized protein</fullName>
    </submittedName>
</protein>
<dbReference type="KEGG" id="tfr:BR63_19250"/>
<reference evidence="1 2" key="1">
    <citation type="journal article" date="2019" name="Front. Microbiol.">
        <title>Thermoanaerosceptrum fracticalcis gen. nov. sp. nov., a Novel Fumarate-Fermenting Microorganism From a Deep Fractured Carbonate Aquifer of the US Great Basin.</title>
        <authorList>
            <person name="Hamilton-Brehm S.D."/>
            <person name="Stewart L.E."/>
            <person name="Zavarin M."/>
            <person name="Caldwell M."/>
            <person name="Lawson P.A."/>
            <person name="Onstott T.C."/>
            <person name="Grzymski J."/>
            <person name="Neveux I."/>
            <person name="Lollar B.S."/>
            <person name="Russell C.E."/>
            <person name="Moser D.P."/>
        </authorList>
    </citation>
    <scope>NUCLEOTIDE SEQUENCE [LARGE SCALE GENOMIC DNA]</scope>
    <source>
        <strain evidence="1 2">DRI-13</strain>
    </source>
</reference>
<dbReference type="Proteomes" id="UP000515847">
    <property type="component" value="Chromosome"/>
</dbReference>
<gene>
    <name evidence="1" type="ORF">BR63_19250</name>
</gene>
<evidence type="ECO:0000313" key="1">
    <source>
        <dbReference type="EMBL" id="QNB48218.1"/>
    </source>
</evidence>